<name>A0A443S3L2_9ACAR</name>
<reference evidence="2 3" key="1">
    <citation type="journal article" date="2018" name="Gigascience">
        <title>Genomes of trombidid mites reveal novel predicted allergens and laterally-transferred genes associated with secondary metabolism.</title>
        <authorList>
            <person name="Dong X."/>
            <person name="Chaisiri K."/>
            <person name="Xia D."/>
            <person name="Armstrong S.D."/>
            <person name="Fang Y."/>
            <person name="Donnelly M.J."/>
            <person name="Kadowaki T."/>
            <person name="McGarry J.W."/>
            <person name="Darby A.C."/>
            <person name="Makepeace B.L."/>
        </authorList>
    </citation>
    <scope>NUCLEOTIDE SEQUENCE [LARGE SCALE GENOMIC DNA]</scope>
    <source>
        <strain evidence="2">UoL-UT</strain>
    </source>
</reference>
<evidence type="ECO:0000313" key="2">
    <source>
        <dbReference type="EMBL" id="RWS22061.1"/>
    </source>
</evidence>
<comment type="caution">
    <text evidence="2">The sequence shown here is derived from an EMBL/GenBank/DDBJ whole genome shotgun (WGS) entry which is preliminary data.</text>
</comment>
<keyword evidence="3" id="KW-1185">Reference proteome</keyword>
<dbReference type="Pfam" id="PF10551">
    <property type="entry name" value="MULE"/>
    <property type="match status" value="1"/>
</dbReference>
<sequence length="345" mass="39760">MAPFTSNENKTQTLQSSQSMIYKTRKEEIPPEPTTRALIAFDGQWSKTISGADFVLCDSSGDDRIIIFASVNFFIRICNADIVYMDGTFTCCPKLFTQLYTLHVTVCGQMFPALYALLPDKRKETYSRFFNMISAKATQLGLQFNPPIFQIDFENAVVSILREIYPQSRIRGCLFHFSQAIWQNEQVHKLVRRLCAMPLLNPSHLGNAWIDVENDAPRNLLDYFVATWLDDNPPAMFPQDLWNHFDNDGPRTTNHLEGFHNALNRALKIAHPNFFVFLQLIRSWQNSEEQNLNALMNGAKPKRQRKKYTDIHMQLMNLRSAYVNGDIEALDFLTRCGFQMHLSDA</sequence>
<evidence type="ECO:0000313" key="3">
    <source>
        <dbReference type="Proteomes" id="UP000288716"/>
    </source>
</evidence>
<proteinExistence type="predicted"/>
<dbReference type="Proteomes" id="UP000288716">
    <property type="component" value="Unassembled WGS sequence"/>
</dbReference>
<dbReference type="EMBL" id="NCKV01009945">
    <property type="protein sequence ID" value="RWS22061.1"/>
    <property type="molecule type" value="Genomic_DNA"/>
</dbReference>
<gene>
    <name evidence="2" type="ORF">B4U80_06769</name>
</gene>
<accession>A0A443S3L2</accession>
<organism evidence="2 3">
    <name type="scientific">Leptotrombidium deliense</name>
    <dbReference type="NCBI Taxonomy" id="299467"/>
    <lineage>
        <taxon>Eukaryota</taxon>
        <taxon>Metazoa</taxon>
        <taxon>Ecdysozoa</taxon>
        <taxon>Arthropoda</taxon>
        <taxon>Chelicerata</taxon>
        <taxon>Arachnida</taxon>
        <taxon>Acari</taxon>
        <taxon>Acariformes</taxon>
        <taxon>Trombidiformes</taxon>
        <taxon>Prostigmata</taxon>
        <taxon>Anystina</taxon>
        <taxon>Parasitengona</taxon>
        <taxon>Trombiculoidea</taxon>
        <taxon>Trombiculidae</taxon>
        <taxon>Leptotrombidium</taxon>
    </lineage>
</organism>
<dbReference type="OrthoDB" id="6497510at2759"/>
<dbReference type="InterPro" id="IPR018289">
    <property type="entry name" value="MULE_transposase_dom"/>
</dbReference>
<protein>
    <recommendedName>
        <fullName evidence="1">MULE transposase domain-containing protein</fullName>
    </recommendedName>
</protein>
<dbReference type="AlphaFoldDB" id="A0A443S3L2"/>
<evidence type="ECO:0000259" key="1">
    <source>
        <dbReference type="Pfam" id="PF10551"/>
    </source>
</evidence>
<dbReference type="VEuPathDB" id="VectorBase:LDEU009979"/>
<dbReference type="STRING" id="299467.A0A443S3L2"/>
<feature type="domain" description="MULE transposase" evidence="1">
    <location>
        <begin position="83"/>
        <end position="179"/>
    </location>
</feature>